<name>A0A2Z7APV1_9LAMI</name>
<evidence type="ECO:0000256" key="1">
    <source>
        <dbReference type="SAM" id="MobiDB-lite"/>
    </source>
</evidence>
<evidence type="ECO:0000313" key="3">
    <source>
        <dbReference type="Proteomes" id="UP000250235"/>
    </source>
</evidence>
<dbReference type="EMBL" id="KV014016">
    <property type="protein sequence ID" value="KZV22880.1"/>
    <property type="molecule type" value="Genomic_DNA"/>
</dbReference>
<sequence length="160" mass="17474">MLVNVAGFTSAVSVIQIRVSVNRSKCWDMFSQCDVVFLVLAGNPDATPYCLVAQSAASAKDVGGPAGTPIREPAGTGTVKSTGEVSKKNNSASLKLEKKSVDGISHMLKRYQQELSFKCVSVAELQTTKEVLFIKRDFRISAEDESSRQRFQQKRIAVKE</sequence>
<evidence type="ECO:0000313" key="2">
    <source>
        <dbReference type="EMBL" id="KZV22880.1"/>
    </source>
</evidence>
<proteinExistence type="predicted"/>
<feature type="region of interest" description="Disordered" evidence="1">
    <location>
        <begin position="60"/>
        <end position="85"/>
    </location>
</feature>
<accession>A0A2Z7APV1</accession>
<organism evidence="2 3">
    <name type="scientific">Dorcoceras hygrometricum</name>
    <dbReference type="NCBI Taxonomy" id="472368"/>
    <lineage>
        <taxon>Eukaryota</taxon>
        <taxon>Viridiplantae</taxon>
        <taxon>Streptophyta</taxon>
        <taxon>Embryophyta</taxon>
        <taxon>Tracheophyta</taxon>
        <taxon>Spermatophyta</taxon>
        <taxon>Magnoliopsida</taxon>
        <taxon>eudicotyledons</taxon>
        <taxon>Gunneridae</taxon>
        <taxon>Pentapetalae</taxon>
        <taxon>asterids</taxon>
        <taxon>lamiids</taxon>
        <taxon>Lamiales</taxon>
        <taxon>Gesneriaceae</taxon>
        <taxon>Didymocarpoideae</taxon>
        <taxon>Trichosporeae</taxon>
        <taxon>Loxocarpinae</taxon>
        <taxon>Dorcoceras</taxon>
    </lineage>
</organism>
<gene>
    <name evidence="2" type="ORF">F511_08860</name>
</gene>
<protein>
    <submittedName>
        <fullName evidence="2">Uncharacterized protein</fullName>
    </submittedName>
</protein>
<dbReference type="AlphaFoldDB" id="A0A2Z7APV1"/>
<reference evidence="2 3" key="1">
    <citation type="journal article" date="2015" name="Proc. Natl. Acad. Sci. U.S.A.">
        <title>The resurrection genome of Boea hygrometrica: A blueprint for survival of dehydration.</title>
        <authorList>
            <person name="Xiao L."/>
            <person name="Yang G."/>
            <person name="Zhang L."/>
            <person name="Yang X."/>
            <person name="Zhao S."/>
            <person name="Ji Z."/>
            <person name="Zhou Q."/>
            <person name="Hu M."/>
            <person name="Wang Y."/>
            <person name="Chen M."/>
            <person name="Xu Y."/>
            <person name="Jin H."/>
            <person name="Xiao X."/>
            <person name="Hu G."/>
            <person name="Bao F."/>
            <person name="Hu Y."/>
            <person name="Wan P."/>
            <person name="Li L."/>
            <person name="Deng X."/>
            <person name="Kuang T."/>
            <person name="Xiang C."/>
            <person name="Zhu J.K."/>
            <person name="Oliver M.J."/>
            <person name="He Y."/>
        </authorList>
    </citation>
    <scope>NUCLEOTIDE SEQUENCE [LARGE SCALE GENOMIC DNA]</scope>
    <source>
        <strain evidence="3">cv. XS01</strain>
    </source>
</reference>
<keyword evidence="3" id="KW-1185">Reference proteome</keyword>
<dbReference type="Proteomes" id="UP000250235">
    <property type="component" value="Unassembled WGS sequence"/>
</dbReference>